<accession>A0ABS8ICC9</accession>
<evidence type="ECO:0000313" key="2">
    <source>
        <dbReference type="EMBL" id="MCC5601177.1"/>
    </source>
</evidence>
<dbReference type="PROSITE" id="PS50937">
    <property type="entry name" value="HTH_MERR_2"/>
    <property type="match status" value="1"/>
</dbReference>
<protein>
    <submittedName>
        <fullName evidence="2">MerR family DNA-binding transcriptional regulator</fullName>
    </submittedName>
</protein>
<evidence type="ECO:0000259" key="1">
    <source>
        <dbReference type="PROSITE" id="PS50937"/>
    </source>
</evidence>
<comment type="caution">
    <text evidence="2">The sequence shown here is derived from an EMBL/GenBank/DDBJ whole genome shotgun (WGS) entry which is preliminary data.</text>
</comment>
<keyword evidence="2" id="KW-0238">DNA-binding</keyword>
<dbReference type="Proteomes" id="UP001199525">
    <property type="component" value="Unassembled WGS sequence"/>
</dbReference>
<sequence>MTKDLTIEQVAALTNLSVHTLRYYERIGDVQSKAMTLWWLGHLTEQQGEYPSSVTLRKIFPFLNSRAFV</sequence>
<name>A0ABS8ICC9_9NOSO</name>
<gene>
    <name evidence="2" type="ORF">LC586_18680</name>
</gene>
<organism evidence="2 3">
    <name type="scientific">Nostoc favosum CHAB5714</name>
    <dbReference type="NCBI Taxonomy" id="2780399"/>
    <lineage>
        <taxon>Bacteria</taxon>
        <taxon>Bacillati</taxon>
        <taxon>Cyanobacteriota</taxon>
        <taxon>Cyanophyceae</taxon>
        <taxon>Nostocales</taxon>
        <taxon>Nostocaceae</taxon>
        <taxon>Nostoc</taxon>
        <taxon>Nostoc favosum</taxon>
    </lineage>
</organism>
<dbReference type="InterPro" id="IPR000551">
    <property type="entry name" value="MerR-type_HTH_dom"/>
</dbReference>
<dbReference type="EMBL" id="JAIVFQ010000027">
    <property type="protein sequence ID" value="MCC5601177.1"/>
    <property type="molecule type" value="Genomic_DNA"/>
</dbReference>
<feature type="domain" description="HTH merR-type" evidence="1">
    <location>
        <begin position="4"/>
        <end position="28"/>
    </location>
</feature>
<proteinExistence type="predicted"/>
<dbReference type="RefSeq" id="WP_229486212.1">
    <property type="nucleotide sequence ID" value="NZ_JAIVFQ010000027.1"/>
</dbReference>
<keyword evidence="3" id="KW-1185">Reference proteome</keyword>
<reference evidence="2 3" key="1">
    <citation type="journal article" date="2021" name="Microorganisms">
        <title>Genome Evolution of Filamentous Cyanobacterium Nostoc Species: From Facultative Symbiosis to Free Living.</title>
        <authorList>
            <person name="Huo D."/>
            <person name="Li H."/>
            <person name="Cai F."/>
            <person name="Guo X."/>
            <person name="Qiao Z."/>
            <person name="Wang W."/>
            <person name="Yu G."/>
            <person name="Li R."/>
        </authorList>
    </citation>
    <scope>NUCLEOTIDE SEQUENCE [LARGE SCALE GENOMIC DNA]</scope>
    <source>
        <strain evidence="2 3">CHAB 5714</strain>
    </source>
</reference>
<dbReference type="Gene3D" id="1.10.1660.10">
    <property type="match status" value="1"/>
</dbReference>
<dbReference type="SUPFAM" id="SSF46955">
    <property type="entry name" value="Putative DNA-binding domain"/>
    <property type="match status" value="1"/>
</dbReference>
<dbReference type="Pfam" id="PF00376">
    <property type="entry name" value="MerR"/>
    <property type="match status" value="1"/>
</dbReference>
<dbReference type="InterPro" id="IPR009061">
    <property type="entry name" value="DNA-bd_dom_put_sf"/>
</dbReference>
<dbReference type="GO" id="GO:0003677">
    <property type="term" value="F:DNA binding"/>
    <property type="evidence" value="ECO:0007669"/>
    <property type="project" value="UniProtKB-KW"/>
</dbReference>
<evidence type="ECO:0000313" key="3">
    <source>
        <dbReference type="Proteomes" id="UP001199525"/>
    </source>
</evidence>